<protein>
    <submittedName>
        <fullName evidence="1">Uncharacterized protein</fullName>
    </submittedName>
</protein>
<gene>
    <name evidence="1" type="ORF">F2Q69_00021961</name>
</gene>
<sequence length="76" mass="8980">MASLSDDGYWDLPPVQSDNQLSLLSYLTTVTLQDQMDYYEWELDRKTSLTYSTHQFYNILIPNSPTVPWFKAVWIK</sequence>
<reference evidence="1" key="1">
    <citation type="submission" date="2019-12" db="EMBL/GenBank/DDBJ databases">
        <title>Genome sequencing and annotation of Brassica cretica.</title>
        <authorList>
            <person name="Studholme D.J."/>
            <person name="Sarris P."/>
        </authorList>
    </citation>
    <scope>NUCLEOTIDE SEQUENCE</scope>
    <source>
        <strain evidence="1">PFS-109/04</strain>
        <tissue evidence="1">Leaf</tissue>
    </source>
</reference>
<evidence type="ECO:0000313" key="1">
    <source>
        <dbReference type="EMBL" id="KAF3539787.1"/>
    </source>
</evidence>
<dbReference type="AlphaFoldDB" id="A0A8S9QCB1"/>
<comment type="caution">
    <text evidence="1">The sequence shown here is derived from an EMBL/GenBank/DDBJ whole genome shotgun (WGS) entry which is preliminary data.</text>
</comment>
<name>A0A8S9QCB1_BRACR</name>
<proteinExistence type="predicted"/>
<evidence type="ECO:0000313" key="2">
    <source>
        <dbReference type="Proteomes" id="UP000712600"/>
    </source>
</evidence>
<organism evidence="1 2">
    <name type="scientific">Brassica cretica</name>
    <name type="common">Mustard</name>
    <dbReference type="NCBI Taxonomy" id="69181"/>
    <lineage>
        <taxon>Eukaryota</taxon>
        <taxon>Viridiplantae</taxon>
        <taxon>Streptophyta</taxon>
        <taxon>Embryophyta</taxon>
        <taxon>Tracheophyta</taxon>
        <taxon>Spermatophyta</taxon>
        <taxon>Magnoliopsida</taxon>
        <taxon>eudicotyledons</taxon>
        <taxon>Gunneridae</taxon>
        <taxon>Pentapetalae</taxon>
        <taxon>rosids</taxon>
        <taxon>malvids</taxon>
        <taxon>Brassicales</taxon>
        <taxon>Brassicaceae</taxon>
        <taxon>Brassiceae</taxon>
        <taxon>Brassica</taxon>
    </lineage>
</organism>
<dbReference type="EMBL" id="QGKX02001290">
    <property type="protein sequence ID" value="KAF3539787.1"/>
    <property type="molecule type" value="Genomic_DNA"/>
</dbReference>
<accession>A0A8S9QCB1</accession>
<dbReference type="Proteomes" id="UP000712600">
    <property type="component" value="Unassembled WGS sequence"/>
</dbReference>